<feature type="non-terminal residue" evidence="4">
    <location>
        <position position="1"/>
    </location>
</feature>
<evidence type="ECO:0000313" key="4">
    <source>
        <dbReference type="EMBL" id="CAK9113609.1"/>
    </source>
</evidence>
<organism evidence="4 5">
    <name type="scientific">Durusdinium trenchii</name>
    <dbReference type="NCBI Taxonomy" id="1381693"/>
    <lineage>
        <taxon>Eukaryota</taxon>
        <taxon>Sar</taxon>
        <taxon>Alveolata</taxon>
        <taxon>Dinophyceae</taxon>
        <taxon>Suessiales</taxon>
        <taxon>Symbiodiniaceae</taxon>
        <taxon>Durusdinium</taxon>
    </lineage>
</organism>
<dbReference type="Pfam" id="PF00098">
    <property type="entry name" value="zf-CCHC"/>
    <property type="match status" value="1"/>
</dbReference>
<feature type="domain" description="CCHC-type" evidence="3">
    <location>
        <begin position="272"/>
        <end position="287"/>
    </location>
</feature>
<accession>A0ABP0SMP7</accession>
<evidence type="ECO:0000256" key="1">
    <source>
        <dbReference type="PROSITE-ProRule" id="PRU00047"/>
    </source>
</evidence>
<reference evidence="4 5" key="1">
    <citation type="submission" date="2024-02" db="EMBL/GenBank/DDBJ databases">
        <authorList>
            <person name="Chen Y."/>
            <person name="Shah S."/>
            <person name="Dougan E. K."/>
            <person name="Thang M."/>
            <person name="Chan C."/>
        </authorList>
    </citation>
    <scope>NUCLEOTIDE SEQUENCE [LARGE SCALE GENOMIC DNA]</scope>
</reference>
<dbReference type="InterPro" id="IPR036875">
    <property type="entry name" value="Znf_CCHC_sf"/>
</dbReference>
<dbReference type="Gene3D" id="2.40.70.10">
    <property type="entry name" value="Acid Proteases"/>
    <property type="match status" value="1"/>
</dbReference>
<dbReference type="SMART" id="SM00343">
    <property type="entry name" value="ZnF_C2HC"/>
    <property type="match status" value="1"/>
</dbReference>
<dbReference type="InterPro" id="IPR001878">
    <property type="entry name" value="Znf_CCHC"/>
</dbReference>
<feature type="region of interest" description="Disordered" evidence="2">
    <location>
        <begin position="504"/>
        <end position="546"/>
    </location>
</feature>
<keyword evidence="1" id="KW-0863">Zinc-finger</keyword>
<dbReference type="Proteomes" id="UP001642484">
    <property type="component" value="Unassembled WGS sequence"/>
</dbReference>
<dbReference type="PROSITE" id="PS50158">
    <property type="entry name" value="ZF_CCHC"/>
    <property type="match status" value="1"/>
</dbReference>
<dbReference type="SUPFAM" id="SSF57756">
    <property type="entry name" value="Retrovirus zinc finger-like domains"/>
    <property type="match status" value="1"/>
</dbReference>
<feature type="compositionally biased region" description="Low complexity" evidence="2">
    <location>
        <begin position="529"/>
        <end position="543"/>
    </location>
</feature>
<dbReference type="InterPro" id="IPR021109">
    <property type="entry name" value="Peptidase_aspartic_dom_sf"/>
</dbReference>
<evidence type="ECO:0000313" key="5">
    <source>
        <dbReference type="Proteomes" id="UP001642484"/>
    </source>
</evidence>
<keyword evidence="1" id="KW-0479">Metal-binding</keyword>
<dbReference type="EMBL" id="CAXAMN010027888">
    <property type="protein sequence ID" value="CAK9113609.1"/>
    <property type="molecule type" value="Genomic_DNA"/>
</dbReference>
<gene>
    <name evidence="4" type="ORF">CCMP2556_LOCUS52565</name>
</gene>
<protein>
    <recommendedName>
        <fullName evidence="3">CCHC-type domain-containing protein</fullName>
    </recommendedName>
</protein>
<dbReference type="Gene3D" id="4.10.60.10">
    <property type="entry name" value="Zinc finger, CCHC-type"/>
    <property type="match status" value="1"/>
</dbReference>
<evidence type="ECO:0000259" key="3">
    <source>
        <dbReference type="PROSITE" id="PS50158"/>
    </source>
</evidence>
<name>A0ABP0SMP7_9DINO</name>
<keyword evidence="5" id="KW-1185">Reference proteome</keyword>
<proteinExistence type="predicted"/>
<sequence>ENEDAKEYRRWKAWVQAKMLTLDKMPKEARGAYVFTLLSGKALECVEHLDPSKYQVEGGDKTLFDLLDARFPQKEMSDEMSEALTEIFGLRAREGETLKAWISRATEQFDKCARKTNVVFPEEARGWLILHRSGLTEEQKAVVMARSLGVLKREESGKAMRSVYPEYVVKRKTVPSGAAVVENEFSDSLPLEEDQDDFADVEQFLAELQPHEGEDPDLEAYEEEDVKEALAISWKDKRNELNKLQKARRFAQAGDVRRSFRVEVEELKRKTKCHRCGQVGHWSKECRVGLSKGKGKGKNTKGTDRTSEAGAAYVAEEPQEFFIAMVQECHNVTLSRLRERATVHPQCNNRANECLLVSSPGYGVIDSGCGKTIVGRDTLLEFEQLWREHDVVVPTAESEVNHFRFGNGHKEVSTQVVPMPVEIAGKQGVIRAAVVQGKAPLLISRSALQRLNAVLDFRSGKMTLFEDQSTVPLEINAAGQFMINVLKQSPDSVPREPDFKEVMSATQFQEEESPLPSSSENMGDDVVEPAASAPDSQASDSSSGEPVVWSRFDSGLTLTPITGKNSPMWQTVFRRVIQDLDTGLVIFDQKINPQEDKRDLLNEPLHVVPGTAGLTDDAVARAQAIRTTARQVISSAIGELRRL</sequence>
<evidence type="ECO:0000256" key="2">
    <source>
        <dbReference type="SAM" id="MobiDB-lite"/>
    </source>
</evidence>
<comment type="caution">
    <text evidence="4">The sequence shown here is derived from an EMBL/GenBank/DDBJ whole genome shotgun (WGS) entry which is preliminary data.</text>
</comment>
<keyword evidence="1" id="KW-0862">Zinc</keyword>